<name>A0A261FBF4_9BIFI</name>
<dbReference type="InterPro" id="IPR025652">
    <property type="entry name" value="TesB_C"/>
</dbReference>
<dbReference type="RefSeq" id="WP_094689903.1">
    <property type="nucleotide sequence ID" value="NZ_JACBYZ010000001.1"/>
</dbReference>
<dbReference type="OrthoDB" id="9781019at2"/>
<dbReference type="InterPro" id="IPR003703">
    <property type="entry name" value="Acyl_CoA_thio"/>
</dbReference>
<sequence length="322" mass="35936">MGEKSPFENLVNAVRADDITDQRHAVEVAETIIEECPEVRTFNAPSLYFPTGRVYGGQMVAQALMSAGMSVETKPSRLPHSFHGYFVSSGDMSKPIDYRVEVLRDGRSFSERSIRAYQGEKTLLTAIASFQVAGQKGLAFADQQPSDVPDPESLPSSISLMEPFAQKSPLANYFANESSWDIRHCETPVVLAPDTSEQGRRGVQMVWMRAMSAGMDADALAQVKKDQLLQRALLATGCDQIMMEPALRRAGLSYSIPGMSFTSLDHSMWWYQSIDVTRWHLYVQDAPVARHSRALCRARVFQDGKLRAEITQEAMIRVPQTH</sequence>
<evidence type="ECO:0000259" key="4">
    <source>
        <dbReference type="Pfam" id="PF13622"/>
    </source>
</evidence>
<dbReference type="InterPro" id="IPR042171">
    <property type="entry name" value="Acyl-CoA_hotdog"/>
</dbReference>
<keyword evidence="2" id="KW-0378">Hydrolase</keyword>
<dbReference type="GO" id="GO:0047617">
    <property type="term" value="F:fatty acyl-CoA hydrolase activity"/>
    <property type="evidence" value="ECO:0007669"/>
    <property type="project" value="InterPro"/>
</dbReference>
<dbReference type="GO" id="GO:0009062">
    <property type="term" value="P:fatty acid catabolic process"/>
    <property type="evidence" value="ECO:0007669"/>
    <property type="project" value="TreeGrafter"/>
</dbReference>
<reference evidence="5 6" key="1">
    <citation type="journal article" date="2017" name="BMC Genomics">
        <title>Comparative genomic and phylogenomic analyses of the Bifidobacteriaceae family.</title>
        <authorList>
            <person name="Lugli G.A."/>
            <person name="Milani C."/>
            <person name="Turroni F."/>
            <person name="Duranti S."/>
            <person name="Mancabelli L."/>
            <person name="Mangifesta M."/>
            <person name="Ferrario C."/>
            <person name="Modesto M."/>
            <person name="Mattarelli P."/>
            <person name="Jiri K."/>
            <person name="van Sinderen D."/>
            <person name="Ventura M."/>
        </authorList>
    </citation>
    <scope>NUCLEOTIDE SEQUENCE [LARGE SCALE GENOMIC DNA]</scope>
    <source>
        <strain evidence="5 6">LMG 21773</strain>
    </source>
</reference>
<comment type="caution">
    <text evidence="5">The sequence shown here is derived from an EMBL/GenBank/DDBJ whole genome shotgun (WGS) entry which is preliminary data.</text>
</comment>
<evidence type="ECO:0000259" key="3">
    <source>
        <dbReference type="Pfam" id="PF02551"/>
    </source>
</evidence>
<gene>
    <name evidence="5" type="ORF">AEAE_0853</name>
</gene>
<dbReference type="SUPFAM" id="SSF54637">
    <property type="entry name" value="Thioesterase/thiol ester dehydrase-isomerase"/>
    <property type="match status" value="2"/>
</dbReference>
<dbReference type="CDD" id="cd03445">
    <property type="entry name" value="Thioesterase_II_repeat2"/>
    <property type="match status" value="1"/>
</dbReference>
<dbReference type="Proteomes" id="UP000228976">
    <property type="component" value="Unassembled WGS sequence"/>
</dbReference>
<feature type="domain" description="Acyl-CoA thioesterase 2 C-terminal" evidence="3">
    <location>
        <begin position="221"/>
        <end position="313"/>
    </location>
</feature>
<dbReference type="AlphaFoldDB" id="A0A261FBF4"/>
<dbReference type="Pfam" id="PF13622">
    <property type="entry name" value="4HBT_3"/>
    <property type="match status" value="1"/>
</dbReference>
<accession>A0A261FBF4</accession>
<dbReference type="InterPro" id="IPR049449">
    <property type="entry name" value="TesB_ACOT8-like_N"/>
</dbReference>
<protein>
    <submittedName>
        <fullName evidence="5">Acyl-CoA thioesterase II</fullName>
    </submittedName>
</protein>
<proteinExistence type="inferred from homology"/>
<dbReference type="CDD" id="cd03444">
    <property type="entry name" value="Thioesterase_II_repeat1"/>
    <property type="match status" value="1"/>
</dbReference>
<evidence type="ECO:0000256" key="1">
    <source>
        <dbReference type="ARBA" id="ARBA00006538"/>
    </source>
</evidence>
<organism evidence="5 6">
    <name type="scientific">Aeriscardovia aeriphila</name>
    <dbReference type="NCBI Taxonomy" id="218139"/>
    <lineage>
        <taxon>Bacteria</taxon>
        <taxon>Bacillati</taxon>
        <taxon>Actinomycetota</taxon>
        <taxon>Actinomycetes</taxon>
        <taxon>Bifidobacteriales</taxon>
        <taxon>Bifidobacteriaceae</taxon>
        <taxon>Aeriscardovia</taxon>
    </lineage>
</organism>
<comment type="similarity">
    <text evidence="1">Belongs to the C/M/P thioester hydrolase family.</text>
</comment>
<feature type="domain" description="Acyl-CoA thioesterase-like N-terminal HotDog" evidence="4">
    <location>
        <begin position="49"/>
        <end position="131"/>
    </location>
</feature>
<dbReference type="GO" id="GO:0006637">
    <property type="term" value="P:acyl-CoA metabolic process"/>
    <property type="evidence" value="ECO:0007669"/>
    <property type="project" value="InterPro"/>
</dbReference>
<keyword evidence="6" id="KW-1185">Reference proteome</keyword>
<evidence type="ECO:0000313" key="5">
    <source>
        <dbReference type="EMBL" id="OZG56365.1"/>
    </source>
</evidence>
<evidence type="ECO:0000256" key="2">
    <source>
        <dbReference type="ARBA" id="ARBA00022801"/>
    </source>
</evidence>
<dbReference type="PANTHER" id="PTHR11066">
    <property type="entry name" value="ACYL-COA THIOESTERASE"/>
    <property type="match status" value="1"/>
</dbReference>
<dbReference type="PANTHER" id="PTHR11066:SF34">
    <property type="entry name" value="ACYL-COENZYME A THIOESTERASE 8"/>
    <property type="match status" value="1"/>
</dbReference>
<dbReference type="InterPro" id="IPR029069">
    <property type="entry name" value="HotDog_dom_sf"/>
</dbReference>
<dbReference type="EMBL" id="MWWU01000002">
    <property type="protein sequence ID" value="OZG56365.1"/>
    <property type="molecule type" value="Genomic_DNA"/>
</dbReference>
<dbReference type="Pfam" id="PF02551">
    <property type="entry name" value="Acyl_CoA_thio"/>
    <property type="match status" value="1"/>
</dbReference>
<evidence type="ECO:0000313" key="6">
    <source>
        <dbReference type="Proteomes" id="UP000228976"/>
    </source>
</evidence>
<dbReference type="Gene3D" id="2.40.160.210">
    <property type="entry name" value="Acyl-CoA thioesterase, double hotdog domain"/>
    <property type="match status" value="1"/>
</dbReference>